<dbReference type="InterPro" id="IPR036641">
    <property type="entry name" value="HPT_dom_sf"/>
</dbReference>
<organism evidence="3 4">
    <name type="scientific">Massilia eurypsychrophila</name>
    <dbReference type="NCBI Taxonomy" id="1485217"/>
    <lineage>
        <taxon>Bacteria</taxon>
        <taxon>Pseudomonadati</taxon>
        <taxon>Pseudomonadota</taxon>
        <taxon>Betaproteobacteria</taxon>
        <taxon>Burkholderiales</taxon>
        <taxon>Oxalobacteraceae</taxon>
        <taxon>Telluria group</taxon>
        <taxon>Massilia</taxon>
    </lineage>
</organism>
<dbReference type="AlphaFoldDB" id="A0A2G8TFS1"/>
<comment type="caution">
    <text evidence="3">The sequence shown here is derived from an EMBL/GenBank/DDBJ whole genome shotgun (WGS) entry which is preliminary data.</text>
</comment>
<dbReference type="Proteomes" id="UP000230390">
    <property type="component" value="Unassembled WGS sequence"/>
</dbReference>
<evidence type="ECO:0000313" key="3">
    <source>
        <dbReference type="EMBL" id="PIL44900.1"/>
    </source>
</evidence>
<dbReference type="GO" id="GO:0000160">
    <property type="term" value="P:phosphorelay signal transduction system"/>
    <property type="evidence" value="ECO:0007669"/>
    <property type="project" value="UniProtKB-KW"/>
</dbReference>
<dbReference type="GO" id="GO:0004672">
    <property type="term" value="F:protein kinase activity"/>
    <property type="evidence" value="ECO:0007669"/>
    <property type="project" value="UniProtKB-ARBA"/>
</dbReference>
<dbReference type="InterPro" id="IPR008207">
    <property type="entry name" value="Sig_transdc_His_kin_Hpt_dom"/>
</dbReference>
<dbReference type="OrthoDB" id="8706006at2"/>
<gene>
    <name evidence="3" type="ORF">CR105_10490</name>
</gene>
<name>A0A2G8TFS1_9BURK</name>
<protein>
    <recommendedName>
        <fullName evidence="2">HPt domain-containing protein</fullName>
    </recommendedName>
</protein>
<evidence type="ECO:0000256" key="1">
    <source>
        <dbReference type="ARBA" id="ARBA00023012"/>
    </source>
</evidence>
<reference evidence="3 4" key="1">
    <citation type="submission" date="2017-10" db="EMBL/GenBank/DDBJ databases">
        <title>Massilia psychrophilum sp. nov., a novel purple-pigmented bacterium isolated from Tianshan glacier, Xinjiang Municipality, China.</title>
        <authorList>
            <person name="Wang H."/>
        </authorList>
    </citation>
    <scope>NUCLEOTIDE SEQUENCE [LARGE SCALE GENOMIC DNA]</scope>
    <source>
        <strain evidence="3 4">JCM 30074</strain>
    </source>
</reference>
<dbReference type="RefSeq" id="WP_099788405.1">
    <property type="nucleotide sequence ID" value="NZ_JBHLYV010000032.1"/>
</dbReference>
<dbReference type="Gene3D" id="1.20.120.160">
    <property type="entry name" value="HPT domain"/>
    <property type="match status" value="1"/>
</dbReference>
<sequence length="125" mass="13890">MATLIDQDFFARLRVLNDKFASGVPATLAQLGALRAAFEPKSPDPHIVTELHQILHTIAGSAATFGFRTMGQQARALEQRLRVLMAFEVIAARDWQHWLDGLDAYRAWAAIDPRADEYPDGSGQQ</sequence>
<evidence type="ECO:0000313" key="4">
    <source>
        <dbReference type="Proteomes" id="UP000230390"/>
    </source>
</evidence>
<proteinExistence type="predicted"/>
<dbReference type="Pfam" id="PF01627">
    <property type="entry name" value="Hpt"/>
    <property type="match status" value="1"/>
</dbReference>
<feature type="domain" description="HPt" evidence="2">
    <location>
        <begin position="25"/>
        <end position="105"/>
    </location>
</feature>
<keyword evidence="1" id="KW-0902">Two-component regulatory system</keyword>
<dbReference type="SUPFAM" id="SSF47226">
    <property type="entry name" value="Histidine-containing phosphotransfer domain, HPT domain"/>
    <property type="match status" value="1"/>
</dbReference>
<dbReference type="EMBL" id="PDOC01000005">
    <property type="protein sequence ID" value="PIL44900.1"/>
    <property type="molecule type" value="Genomic_DNA"/>
</dbReference>
<dbReference type="CDD" id="cd00088">
    <property type="entry name" value="HPT"/>
    <property type="match status" value="1"/>
</dbReference>
<evidence type="ECO:0000259" key="2">
    <source>
        <dbReference type="Pfam" id="PF01627"/>
    </source>
</evidence>
<accession>A0A2G8TFS1</accession>
<keyword evidence="4" id="KW-1185">Reference proteome</keyword>